<dbReference type="PROSITE" id="PS00211">
    <property type="entry name" value="ABC_TRANSPORTER_1"/>
    <property type="match status" value="1"/>
</dbReference>
<evidence type="ECO:0000313" key="4">
    <source>
        <dbReference type="EMBL" id="CAK0785941.1"/>
    </source>
</evidence>
<dbReference type="SUPFAM" id="SSF52540">
    <property type="entry name" value="P-loop containing nucleoside triphosphate hydrolases"/>
    <property type="match status" value="1"/>
</dbReference>
<gene>
    <name evidence="4" type="primary">ABCI6</name>
    <name evidence="4" type="ORF">CVIRNUC_009154</name>
</gene>
<dbReference type="InterPro" id="IPR027417">
    <property type="entry name" value="P-loop_NTPase"/>
</dbReference>
<dbReference type="GO" id="GO:0005524">
    <property type="term" value="F:ATP binding"/>
    <property type="evidence" value="ECO:0007669"/>
    <property type="project" value="UniProtKB-KW"/>
</dbReference>
<dbReference type="InterPro" id="IPR010230">
    <property type="entry name" value="FeS-cluster_ATPase_SufC"/>
</dbReference>
<accession>A0AAV1IF14</accession>
<keyword evidence="5" id="KW-1185">Reference proteome</keyword>
<dbReference type="PANTHER" id="PTHR43204">
    <property type="entry name" value="ABC TRANSPORTER I FAMILY MEMBER 6, CHLOROPLASTIC"/>
    <property type="match status" value="1"/>
</dbReference>
<keyword evidence="1" id="KW-0547">Nucleotide-binding</keyword>
<evidence type="ECO:0000313" key="5">
    <source>
        <dbReference type="Proteomes" id="UP001314263"/>
    </source>
</evidence>
<evidence type="ECO:0000259" key="3">
    <source>
        <dbReference type="PROSITE" id="PS50893"/>
    </source>
</evidence>
<feature type="domain" description="ABC transporter" evidence="3">
    <location>
        <begin position="50"/>
        <end position="296"/>
    </location>
</feature>
<dbReference type="InterPro" id="IPR017871">
    <property type="entry name" value="ABC_transporter-like_CS"/>
</dbReference>
<dbReference type="PANTHER" id="PTHR43204:SF1">
    <property type="entry name" value="ABC TRANSPORTER I FAMILY MEMBER 6, CHLOROPLASTIC"/>
    <property type="match status" value="1"/>
</dbReference>
<dbReference type="InterPro" id="IPR003439">
    <property type="entry name" value="ABC_transporter-like_ATP-bd"/>
</dbReference>
<dbReference type="GO" id="GO:0016887">
    <property type="term" value="F:ATP hydrolysis activity"/>
    <property type="evidence" value="ECO:0007669"/>
    <property type="project" value="InterPro"/>
</dbReference>
<dbReference type="NCBIfam" id="TIGR01978">
    <property type="entry name" value="sufC"/>
    <property type="match status" value="1"/>
</dbReference>
<dbReference type="Proteomes" id="UP001314263">
    <property type="component" value="Unassembled WGS sequence"/>
</dbReference>
<keyword evidence="2" id="KW-0067">ATP-binding</keyword>
<comment type="caution">
    <text evidence="4">The sequence shown here is derived from an EMBL/GenBank/DDBJ whole genome shotgun (WGS) entry which is preliminary data.</text>
</comment>
<dbReference type="CDD" id="cd03217">
    <property type="entry name" value="ABC_FeS_Assembly"/>
    <property type="match status" value="1"/>
</dbReference>
<dbReference type="PROSITE" id="PS50893">
    <property type="entry name" value="ABC_TRANSPORTER_2"/>
    <property type="match status" value="1"/>
</dbReference>
<evidence type="ECO:0000256" key="2">
    <source>
        <dbReference type="ARBA" id="ARBA00022840"/>
    </source>
</evidence>
<dbReference type="EMBL" id="CAUYUE010000013">
    <property type="protein sequence ID" value="CAK0785941.1"/>
    <property type="molecule type" value="Genomic_DNA"/>
</dbReference>
<protein>
    <submittedName>
        <fullName evidence="4">ABC transporter I member 6, chloroplastic</fullName>
    </submittedName>
</protein>
<organism evidence="4 5">
    <name type="scientific">Coccomyxa viridis</name>
    <dbReference type="NCBI Taxonomy" id="1274662"/>
    <lineage>
        <taxon>Eukaryota</taxon>
        <taxon>Viridiplantae</taxon>
        <taxon>Chlorophyta</taxon>
        <taxon>core chlorophytes</taxon>
        <taxon>Trebouxiophyceae</taxon>
        <taxon>Trebouxiophyceae incertae sedis</taxon>
        <taxon>Coccomyxaceae</taxon>
        <taxon>Coccomyxa</taxon>
    </lineage>
</organism>
<dbReference type="Pfam" id="PF00005">
    <property type="entry name" value="ABC_tran"/>
    <property type="match status" value="1"/>
</dbReference>
<sequence length="309" mass="34360">MYTSSLHSRHCHIQRGAPFWRPLGIRQKHTRWCKMQRFDTVRVFAGEVLLEVKDLEAKVAETGQMILRGVNLTVREGETHAIMGTNGSGKSTLSKCLVGHPDYEVTSGTVTYKGQNLLDLEPEERARAGLFMSFQSPVEVPGVSNSDFLRLAANARRKQLGQEELGPLEFYGYVMPKLAALKMNPDFLNRDVNANFSGGEKKRNEILQLSVLEADIAVLDEIDSGLDIDALRDVADAVNSLKRPNSATLMVTHYKRLLNYVVPEAVHIMEAGKIIYSGGIEVADILEQDGYEGIKSRMREEASKQPVSA</sequence>
<name>A0AAV1IF14_9CHLO</name>
<reference evidence="4 5" key="1">
    <citation type="submission" date="2023-10" db="EMBL/GenBank/DDBJ databases">
        <authorList>
            <person name="Maclean D."/>
            <person name="Macfadyen A."/>
        </authorList>
    </citation>
    <scope>NUCLEOTIDE SEQUENCE [LARGE SCALE GENOMIC DNA]</scope>
</reference>
<dbReference type="Gene3D" id="3.40.50.300">
    <property type="entry name" value="P-loop containing nucleotide triphosphate hydrolases"/>
    <property type="match status" value="1"/>
</dbReference>
<evidence type="ECO:0000256" key="1">
    <source>
        <dbReference type="ARBA" id="ARBA00022741"/>
    </source>
</evidence>
<proteinExistence type="predicted"/>
<dbReference type="AlphaFoldDB" id="A0AAV1IF14"/>